<sequence>MSSEHLTSDRGQHRYVRMQSEPAMTSSHSYRQQGPDPDWIFEELPKATIVSVSRPDASDITPMLLSYTIEFRYKQKRVIIEEFHEKQEQVVVVVVVAPSHHAFGDVNHHTPMISSIPSSL</sequence>
<evidence type="ECO:0000313" key="2">
    <source>
        <dbReference type="EMBL" id="MQM13644.1"/>
    </source>
</evidence>
<gene>
    <name evidence="2" type="ORF">Taro_046568</name>
</gene>
<organism evidence="2 3">
    <name type="scientific">Colocasia esculenta</name>
    <name type="common">Wild taro</name>
    <name type="synonym">Arum esculentum</name>
    <dbReference type="NCBI Taxonomy" id="4460"/>
    <lineage>
        <taxon>Eukaryota</taxon>
        <taxon>Viridiplantae</taxon>
        <taxon>Streptophyta</taxon>
        <taxon>Embryophyta</taxon>
        <taxon>Tracheophyta</taxon>
        <taxon>Spermatophyta</taxon>
        <taxon>Magnoliopsida</taxon>
        <taxon>Liliopsida</taxon>
        <taxon>Araceae</taxon>
        <taxon>Aroideae</taxon>
        <taxon>Colocasieae</taxon>
        <taxon>Colocasia</taxon>
    </lineage>
</organism>
<feature type="compositionally biased region" description="Basic and acidic residues" evidence="1">
    <location>
        <begin position="1"/>
        <end position="12"/>
    </location>
</feature>
<feature type="compositionally biased region" description="Polar residues" evidence="1">
    <location>
        <begin position="22"/>
        <end position="32"/>
    </location>
</feature>
<keyword evidence="3" id="KW-1185">Reference proteome</keyword>
<dbReference type="Proteomes" id="UP000652761">
    <property type="component" value="Unassembled WGS sequence"/>
</dbReference>
<reference evidence="2" key="1">
    <citation type="submission" date="2017-07" db="EMBL/GenBank/DDBJ databases">
        <title>Taro Niue Genome Assembly and Annotation.</title>
        <authorList>
            <person name="Atibalentja N."/>
            <person name="Keating K."/>
            <person name="Fields C.J."/>
        </authorList>
    </citation>
    <scope>NUCLEOTIDE SEQUENCE</scope>
    <source>
        <strain evidence="2">Niue_2</strain>
        <tissue evidence="2">Leaf</tissue>
    </source>
</reference>
<dbReference type="AlphaFoldDB" id="A0A843X6B0"/>
<feature type="region of interest" description="Disordered" evidence="1">
    <location>
        <begin position="1"/>
        <end position="37"/>
    </location>
</feature>
<accession>A0A843X6B0</accession>
<proteinExistence type="predicted"/>
<protein>
    <submittedName>
        <fullName evidence="2">Uncharacterized protein</fullName>
    </submittedName>
</protein>
<dbReference type="EMBL" id="NMUH01005762">
    <property type="protein sequence ID" value="MQM13644.1"/>
    <property type="molecule type" value="Genomic_DNA"/>
</dbReference>
<evidence type="ECO:0000313" key="3">
    <source>
        <dbReference type="Proteomes" id="UP000652761"/>
    </source>
</evidence>
<dbReference type="OrthoDB" id="14911at2759"/>
<comment type="caution">
    <text evidence="2">The sequence shown here is derived from an EMBL/GenBank/DDBJ whole genome shotgun (WGS) entry which is preliminary data.</text>
</comment>
<evidence type="ECO:0000256" key="1">
    <source>
        <dbReference type="SAM" id="MobiDB-lite"/>
    </source>
</evidence>
<name>A0A843X6B0_COLES</name>